<dbReference type="GO" id="GO:0071555">
    <property type="term" value="P:cell wall organization"/>
    <property type="evidence" value="ECO:0007669"/>
    <property type="project" value="UniProtKB-KW"/>
</dbReference>
<comment type="subcellular location">
    <subcellularLocation>
        <location evidence="3">Cell membrane</location>
        <topology evidence="3">Lipid-anchor</topology>
        <topology evidence="3">GPI-anchor</topology>
    </subcellularLocation>
    <subcellularLocation>
        <location evidence="2">Secreted</location>
        <location evidence="2">Cell wall</location>
    </subcellularLocation>
</comment>
<keyword evidence="9" id="KW-0479">Metal-binding</keyword>
<keyword evidence="14" id="KW-0325">Glycoprotein</keyword>
<evidence type="ECO:0000256" key="1">
    <source>
        <dbReference type="ARBA" id="ARBA00001941"/>
    </source>
</evidence>
<dbReference type="GO" id="GO:0005886">
    <property type="term" value="C:plasma membrane"/>
    <property type="evidence" value="ECO:0007669"/>
    <property type="project" value="UniProtKB-SubCell"/>
</dbReference>
<dbReference type="InterPro" id="IPR050248">
    <property type="entry name" value="Polysacc_deacetylase_ArnD"/>
</dbReference>
<keyword evidence="11" id="KW-0378">Hydrolase</keyword>
<keyword evidence="18" id="KW-0961">Cell wall biogenesis/degradation</keyword>
<evidence type="ECO:0000256" key="11">
    <source>
        <dbReference type="ARBA" id="ARBA00022801"/>
    </source>
</evidence>
<keyword evidence="5" id="KW-1003">Cell membrane</keyword>
<dbReference type="Pfam" id="PF01522">
    <property type="entry name" value="Polysacc_deac_1"/>
    <property type="match status" value="1"/>
</dbReference>
<evidence type="ECO:0000256" key="14">
    <source>
        <dbReference type="ARBA" id="ARBA00023180"/>
    </source>
</evidence>
<comment type="cofactor">
    <cofactor evidence="1">
        <name>Co(2+)</name>
        <dbReference type="ChEBI" id="CHEBI:48828"/>
    </cofactor>
</comment>
<dbReference type="InterPro" id="IPR011330">
    <property type="entry name" value="Glyco_hydro/deAcase_b/a-brl"/>
</dbReference>
<keyword evidence="19" id="KW-0624">Polysaccharide degradation</keyword>
<dbReference type="VEuPathDB" id="FungiDB:BDEG_24343"/>
<dbReference type="GO" id="GO:0000272">
    <property type="term" value="P:polysaccharide catabolic process"/>
    <property type="evidence" value="ECO:0007669"/>
    <property type="project" value="UniProtKB-KW"/>
</dbReference>
<dbReference type="GO" id="GO:0006032">
    <property type="term" value="P:chitin catabolic process"/>
    <property type="evidence" value="ECO:0007669"/>
    <property type="project" value="UniProtKB-KW"/>
</dbReference>
<keyword evidence="16" id="KW-0170">Cobalt</keyword>
<dbReference type="Proteomes" id="UP000077115">
    <property type="component" value="Unassembled WGS sequence"/>
</dbReference>
<dbReference type="GO" id="GO:0046872">
    <property type="term" value="F:metal ion binding"/>
    <property type="evidence" value="ECO:0007669"/>
    <property type="project" value="UniProtKB-KW"/>
</dbReference>
<evidence type="ECO:0000256" key="10">
    <source>
        <dbReference type="ARBA" id="ARBA00022729"/>
    </source>
</evidence>
<protein>
    <recommendedName>
        <fullName evidence="20">chitin deacetylase</fullName>
        <ecNumber evidence="20">3.5.1.41</ecNumber>
    </recommendedName>
</protein>
<keyword evidence="8" id="KW-0336">GPI-anchor</keyword>
<comment type="catalytic activity">
    <reaction evidence="21">
        <text>[(1-&gt;4)-N-acetyl-beta-D-glucosaminyl](n) + n H2O = chitosan + n acetate</text>
        <dbReference type="Rhea" id="RHEA:10464"/>
        <dbReference type="Rhea" id="RHEA-COMP:9593"/>
        <dbReference type="Rhea" id="RHEA-COMP:9597"/>
        <dbReference type="ChEBI" id="CHEBI:15377"/>
        <dbReference type="ChEBI" id="CHEBI:17029"/>
        <dbReference type="ChEBI" id="CHEBI:30089"/>
        <dbReference type="ChEBI" id="CHEBI:57704"/>
        <dbReference type="EC" id="3.5.1.41"/>
    </reaction>
    <physiologicalReaction direction="left-to-right" evidence="21">
        <dbReference type="Rhea" id="RHEA:10465"/>
    </physiologicalReaction>
</comment>
<evidence type="ECO:0000256" key="18">
    <source>
        <dbReference type="ARBA" id="ARBA00023316"/>
    </source>
</evidence>
<keyword evidence="12" id="KW-0146">Chitin degradation</keyword>
<comment type="similarity">
    <text evidence="4">Belongs to the polysaccharide deacetylase family.</text>
</comment>
<feature type="compositionally biased region" description="Polar residues" evidence="22">
    <location>
        <begin position="321"/>
        <end position="330"/>
    </location>
</feature>
<evidence type="ECO:0000313" key="25">
    <source>
        <dbReference type="EMBL" id="OAJ40636.1"/>
    </source>
</evidence>
<evidence type="ECO:0000256" key="2">
    <source>
        <dbReference type="ARBA" id="ARBA00004191"/>
    </source>
</evidence>
<accession>A0A177WLF5</accession>
<evidence type="ECO:0000256" key="22">
    <source>
        <dbReference type="SAM" id="MobiDB-lite"/>
    </source>
</evidence>
<proteinExistence type="inferred from homology"/>
<evidence type="ECO:0000256" key="17">
    <source>
        <dbReference type="ARBA" id="ARBA00023288"/>
    </source>
</evidence>
<evidence type="ECO:0000256" key="16">
    <source>
        <dbReference type="ARBA" id="ARBA00023285"/>
    </source>
</evidence>
<evidence type="ECO:0000256" key="13">
    <source>
        <dbReference type="ARBA" id="ARBA00023136"/>
    </source>
</evidence>
<dbReference type="Gene3D" id="3.20.20.370">
    <property type="entry name" value="Glycoside hydrolase/deacetylase"/>
    <property type="match status" value="1"/>
</dbReference>
<evidence type="ECO:0000256" key="15">
    <source>
        <dbReference type="ARBA" id="ARBA00023277"/>
    </source>
</evidence>
<dbReference type="GO" id="GO:0004099">
    <property type="term" value="F:chitin deacetylase activity"/>
    <property type="evidence" value="ECO:0007669"/>
    <property type="project" value="UniProtKB-EC"/>
</dbReference>
<evidence type="ECO:0000256" key="19">
    <source>
        <dbReference type="ARBA" id="ARBA00023326"/>
    </source>
</evidence>
<evidence type="ECO:0000256" key="23">
    <source>
        <dbReference type="SAM" id="SignalP"/>
    </source>
</evidence>
<evidence type="ECO:0000313" key="26">
    <source>
        <dbReference type="Proteomes" id="UP000077115"/>
    </source>
</evidence>
<evidence type="ECO:0000256" key="3">
    <source>
        <dbReference type="ARBA" id="ARBA00004609"/>
    </source>
</evidence>
<dbReference type="PROSITE" id="PS51677">
    <property type="entry name" value="NODB"/>
    <property type="match status" value="1"/>
</dbReference>
<dbReference type="GO" id="GO:0098552">
    <property type="term" value="C:side of membrane"/>
    <property type="evidence" value="ECO:0007669"/>
    <property type="project" value="UniProtKB-KW"/>
</dbReference>
<gene>
    <name evidence="25" type="ORF">BDEG_24343</name>
</gene>
<keyword evidence="17" id="KW-0449">Lipoprotein</keyword>
<dbReference type="OrthoDB" id="5547340at2759"/>
<evidence type="ECO:0000259" key="24">
    <source>
        <dbReference type="PROSITE" id="PS51677"/>
    </source>
</evidence>
<keyword evidence="15" id="KW-0119">Carbohydrate metabolism</keyword>
<keyword evidence="10 23" id="KW-0732">Signal</keyword>
<evidence type="ECO:0000256" key="6">
    <source>
        <dbReference type="ARBA" id="ARBA00022512"/>
    </source>
</evidence>
<evidence type="ECO:0000256" key="20">
    <source>
        <dbReference type="ARBA" id="ARBA00024056"/>
    </source>
</evidence>
<dbReference type="PANTHER" id="PTHR10587">
    <property type="entry name" value="GLYCOSYL TRANSFERASE-RELATED"/>
    <property type="match status" value="1"/>
</dbReference>
<dbReference type="STRING" id="403673.A0A177WLF5"/>
<reference evidence="25 26" key="2">
    <citation type="submission" date="2016-05" db="EMBL/GenBank/DDBJ databases">
        <title>Lineage-specific infection strategies underlie the spectrum of fungal disease in amphibians.</title>
        <authorList>
            <person name="Cuomo C.A."/>
            <person name="Farrer R.A."/>
            <person name="James T."/>
            <person name="Longcore J."/>
            <person name="Birren B."/>
        </authorList>
    </citation>
    <scope>NUCLEOTIDE SEQUENCE [LARGE SCALE GENOMIC DNA]</scope>
    <source>
        <strain evidence="25 26">JEL423</strain>
    </source>
</reference>
<organism evidence="25 26">
    <name type="scientific">Batrachochytrium dendrobatidis (strain JEL423)</name>
    <dbReference type="NCBI Taxonomy" id="403673"/>
    <lineage>
        <taxon>Eukaryota</taxon>
        <taxon>Fungi</taxon>
        <taxon>Fungi incertae sedis</taxon>
        <taxon>Chytridiomycota</taxon>
        <taxon>Chytridiomycota incertae sedis</taxon>
        <taxon>Chytridiomycetes</taxon>
        <taxon>Rhizophydiales</taxon>
        <taxon>Rhizophydiales incertae sedis</taxon>
        <taxon>Batrachochytrium</taxon>
    </lineage>
</organism>
<dbReference type="PANTHER" id="PTHR10587:SF133">
    <property type="entry name" value="CHITIN DEACETYLASE 1-RELATED"/>
    <property type="match status" value="1"/>
</dbReference>
<sequence>MKLSYFSLAIFPKTVLLSAFILGTLADTPDSSKYPELDKVPAAVASWSKYVLANVPNIPVNAKMLSSTDWSEDVTTCLSNNQWGLTYDDGPSDTRTDDLLKTLSEKKVKATFFVVGSRVLQSPDVLLRTYQAGHEIGLHTWSHPAMTTVSNERLIAEIVYTAQIVKQVIGVTPRFIRPPYGDIDARVRKVLKNLGLTIVLWNVDSQDADGAKDVAVKFGAQANAGSSPVISLEHDLFPDTEAQAASALTNVLAGSGKYNPMPIGACLGMASYDEGFWDRINGNGANPPPPPASASAQASSVPSTATQNSQSASSQHTTNAGSNAATTPNVGANAAATPKANSGLESFHVSTVASTFAIILGICMAI</sequence>
<feature type="signal peptide" evidence="23">
    <location>
        <begin position="1"/>
        <end position="26"/>
    </location>
</feature>
<evidence type="ECO:0000256" key="5">
    <source>
        <dbReference type="ARBA" id="ARBA00022475"/>
    </source>
</evidence>
<evidence type="ECO:0000256" key="21">
    <source>
        <dbReference type="ARBA" id="ARBA00048494"/>
    </source>
</evidence>
<dbReference type="InterPro" id="IPR002509">
    <property type="entry name" value="NODB_dom"/>
</dbReference>
<keyword evidence="7" id="KW-0964">Secreted</keyword>
<evidence type="ECO:0000256" key="8">
    <source>
        <dbReference type="ARBA" id="ARBA00022622"/>
    </source>
</evidence>
<feature type="region of interest" description="Disordered" evidence="22">
    <location>
        <begin position="280"/>
        <end position="337"/>
    </location>
</feature>
<dbReference type="AlphaFoldDB" id="A0A177WLF5"/>
<feature type="domain" description="NodB homology" evidence="24">
    <location>
        <begin position="81"/>
        <end position="264"/>
    </location>
</feature>
<dbReference type="EC" id="3.5.1.41" evidence="20"/>
<evidence type="ECO:0000256" key="9">
    <source>
        <dbReference type="ARBA" id="ARBA00022723"/>
    </source>
</evidence>
<evidence type="ECO:0000256" key="4">
    <source>
        <dbReference type="ARBA" id="ARBA00010973"/>
    </source>
</evidence>
<evidence type="ECO:0000256" key="7">
    <source>
        <dbReference type="ARBA" id="ARBA00022525"/>
    </source>
</evidence>
<dbReference type="GO" id="GO:0009272">
    <property type="term" value="P:fungal-type cell wall biogenesis"/>
    <property type="evidence" value="ECO:0007669"/>
    <property type="project" value="UniProtKB-ARBA"/>
</dbReference>
<reference evidence="25 26" key="1">
    <citation type="submission" date="2006-10" db="EMBL/GenBank/DDBJ databases">
        <title>The Genome Sequence of Batrachochytrium dendrobatidis JEL423.</title>
        <authorList>
            <consortium name="The Broad Institute Genome Sequencing Platform"/>
            <person name="Birren B."/>
            <person name="Lander E."/>
            <person name="Galagan J."/>
            <person name="Cuomo C."/>
            <person name="Devon K."/>
            <person name="Jaffe D."/>
            <person name="Butler J."/>
            <person name="Alvarez P."/>
            <person name="Gnerre S."/>
            <person name="Grabherr M."/>
            <person name="Kleber M."/>
            <person name="Mauceli E."/>
            <person name="Brockman W."/>
            <person name="Young S."/>
            <person name="LaButti K."/>
            <person name="Sykes S."/>
            <person name="DeCaprio D."/>
            <person name="Crawford M."/>
            <person name="Koehrsen M."/>
            <person name="Engels R."/>
            <person name="Montgomery P."/>
            <person name="Pearson M."/>
            <person name="Howarth C."/>
            <person name="Larson L."/>
            <person name="White J."/>
            <person name="O'Leary S."/>
            <person name="Kodira C."/>
            <person name="Zeng Q."/>
            <person name="Yandava C."/>
            <person name="Alvarado L."/>
            <person name="Longcore J."/>
            <person name="James T."/>
        </authorList>
    </citation>
    <scope>NUCLEOTIDE SEQUENCE [LARGE SCALE GENOMIC DNA]</scope>
    <source>
        <strain evidence="25 26">JEL423</strain>
    </source>
</reference>
<dbReference type="EMBL" id="DS022304">
    <property type="protein sequence ID" value="OAJ40636.1"/>
    <property type="molecule type" value="Genomic_DNA"/>
</dbReference>
<feature type="chain" id="PRO_5008077686" description="chitin deacetylase" evidence="23">
    <location>
        <begin position="27"/>
        <end position="366"/>
    </location>
</feature>
<name>A0A177WLF5_BATDL</name>
<dbReference type="SUPFAM" id="SSF88713">
    <property type="entry name" value="Glycoside hydrolase/deacetylase"/>
    <property type="match status" value="1"/>
</dbReference>
<evidence type="ECO:0000256" key="12">
    <source>
        <dbReference type="ARBA" id="ARBA00023024"/>
    </source>
</evidence>
<keyword evidence="6" id="KW-0134">Cell wall</keyword>
<keyword evidence="13" id="KW-0472">Membrane</keyword>
<feature type="compositionally biased region" description="Low complexity" evidence="22">
    <location>
        <begin position="293"/>
        <end position="320"/>
    </location>
</feature>
<dbReference type="FunFam" id="3.20.20.370:FF:000004">
    <property type="entry name" value="Related to Chitin deacetylase"/>
    <property type="match status" value="1"/>
</dbReference>